<accession>A0A0G4HJF1</accession>
<protein>
    <submittedName>
        <fullName evidence="2">Uncharacterized protein</fullName>
    </submittedName>
</protein>
<dbReference type="AlphaFoldDB" id="A0A0G4HJF1"/>
<proteinExistence type="predicted"/>
<dbReference type="EMBL" id="CDMZ01002896">
    <property type="protein sequence ID" value="CEM44313.1"/>
    <property type="molecule type" value="Genomic_DNA"/>
</dbReference>
<evidence type="ECO:0000313" key="2">
    <source>
        <dbReference type="EMBL" id="CEM44313.1"/>
    </source>
</evidence>
<feature type="region of interest" description="Disordered" evidence="1">
    <location>
        <begin position="331"/>
        <end position="374"/>
    </location>
</feature>
<feature type="region of interest" description="Disordered" evidence="1">
    <location>
        <begin position="469"/>
        <end position="503"/>
    </location>
</feature>
<name>A0A0G4HJF1_9ALVE</name>
<gene>
    <name evidence="2" type="ORF">Cvel_7119</name>
</gene>
<evidence type="ECO:0000256" key="1">
    <source>
        <dbReference type="SAM" id="MobiDB-lite"/>
    </source>
</evidence>
<organism evidence="2">
    <name type="scientific">Chromera velia CCMP2878</name>
    <dbReference type="NCBI Taxonomy" id="1169474"/>
    <lineage>
        <taxon>Eukaryota</taxon>
        <taxon>Sar</taxon>
        <taxon>Alveolata</taxon>
        <taxon>Colpodellida</taxon>
        <taxon>Chromeraceae</taxon>
        <taxon>Chromera</taxon>
    </lineage>
</organism>
<reference evidence="2" key="1">
    <citation type="submission" date="2014-11" db="EMBL/GenBank/DDBJ databases">
        <authorList>
            <person name="Otto D Thomas"/>
            <person name="Naeem Raeece"/>
        </authorList>
    </citation>
    <scope>NUCLEOTIDE SEQUENCE</scope>
</reference>
<sequence length="503" mass="54409">MSDTGERPLVAVGSAPVALTSLADRGGASVGLKSQGGLSVNLDASNMNGSKWWVSGYEEDGGLSVSRRAMQTQFRNQTAQLQAEAERRHSELTRHIKDDHRHKMLQLKRVLEVTQKANGTYVEEIIKLRRQVNSQEIFIAAMRNDWNAHSSFQTANGDLAGGSPDGSGSPVNQNDRHAGGTGGAAGGLDAAERGTFESELNARNDLDLQTQEDAFSSKLEAFSASFEDYKAQAERELQLLSLINLRQQEGLHELEEERVRHAAARTVGVGKPTPAIGPAGDPPVIEECVVHGVDEFGLSFAWRNGVQPVPHATVIAAHPIFRVIRNRQLSTAEEEQPGGGGESLEARGVRQQGGETGGEQYQRAPASGPPTDVRGWIEALAPAEKNLRLINEWTSKGDTQKQQRALLRAEGRQQAPVVEIPALGFRPDVFRESNGTGGGRLSQRECQTGGGEVREILPNQEISYKCREGVSAPAEGKPKPGDAWPTHQRDGCLTLTDSDRPIP</sequence>
<feature type="region of interest" description="Disordered" evidence="1">
    <location>
        <begin position="153"/>
        <end position="189"/>
    </location>
</feature>
<dbReference type="VEuPathDB" id="CryptoDB:Cvel_7119"/>